<sequence length="40" mass="4600">MYNSKEKNEEVQAISVANEALIAHKGIKVYISQFTTPYQR</sequence>
<gene>
    <name evidence="1" type="ORF">CPELLU_LOCUS9101</name>
</gene>
<dbReference type="EMBL" id="CAJVQA010006773">
    <property type="protein sequence ID" value="CAG8646158.1"/>
    <property type="molecule type" value="Genomic_DNA"/>
</dbReference>
<keyword evidence="2" id="KW-1185">Reference proteome</keyword>
<name>A0A9N9DN40_9GLOM</name>
<evidence type="ECO:0000313" key="2">
    <source>
        <dbReference type="Proteomes" id="UP000789759"/>
    </source>
</evidence>
<dbReference type="AlphaFoldDB" id="A0A9N9DN40"/>
<organism evidence="1 2">
    <name type="scientific">Cetraspora pellucida</name>
    <dbReference type="NCBI Taxonomy" id="1433469"/>
    <lineage>
        <taxon>Eukaryota</taxon>
        <taxon>Fungi</taxon>
        <taxon>Fungi incertae sedis</taxon>
        <taxon>Mucoromycota</taxon>
        <taxon>Glomeromycotina</taxon>
        <taxon>Glomeromycetes</taxon>
        <taxon>Diversisporales</taxon>
        <taxon>Gigasporaceae</taxon>
        <taxon>Cetraspora</taxon>
    </lineage>
</organism>
<accession>A0A9N9DN40</accession>
<reference evidence="1" key="1">
    <citation type="submission" date="2021-06" db="EMBL/GenBank/DDBJ databases">
        <authorList>
            <person name="Kallberg Y."/>
            <person name="Tangrot J."/>
            <person name="Rosling A."/>
        </authorList>
    </citation>
    <scope>NUCLEOTIDE SEQUENCE</scope>
    <source>
        <strain evidence="1">FL966</strain>
    </source>
</reference>
<evidence type="ECO:0000313" key="1">
    <source>
        <dbReference type="EMBL" id="CAG8646158.1"/>
    </source>
</evidence>
<dbReference type="Proteomes" id="UP000789759">
    <property type="component" value="Unassembled WGS sequence"/>
</dbReference>
<protein>
    <submittedName>
        <fullName evidence="1">16685_t:CDS:1</fullName>
    </submittedName>
</protein>
<comment type="caution">
    <text evidence="1">The sequence shown here is derived from an EMBL/GenBank/DDBJ whole genome shotgun (WGS) entry which is preliminary data.</text>
</comment>
<proteinExistence type="predicted"/>